<evidence type="ECO:0000313" key="14">
    <source>
        <dbReference type="Proteomes" id="UP000029228"/>
    </source>
</evidence>
<keyword evidence="3 10" id="KW-0812">Transmembrane</keyword>
<evidence type="ECO:0000256" key="8">
    <source>
        <dbReference type="PROSITE-ProRule" id="PRU00284"/>
    </source>
</evidence>
<dbReference type="CDD" id="cd11386">
    <property type="entry name" value="MCP_signal"/>
    <property type="match status" value="1"/>
</dbReference>
<dbReference type="SMART" id="SM01049">
    <property type="entry name" value="Cache_2"/>
    <property type="match status" value="1"/>
</dbReference>
<dbReference type="SUPFAM" id="SSF58104">
    <property type="entry name" value="Methyl-accepting chemotaxis protein (MCP) signaling domain"/>
    <property type="match status" value="1"/>
</dbReference>
<dbReference type="InterPro" id="IPR004090">
    <property type="entry name" value="Chemotax_Me-accpt_rcpt"/>
</dbReference>
<evidence type="ECO:0000259" key="12">
    <source>
        <dbReference type="PROSITE" id="PS50885"/>
    </source>
</evidence>
<dbReference type="PANTHER" id="PTHR32089">
    <property type="entry name" value="METHYL-ACCEPTING CHEMOTAXIS PROTEIN MCPB"/>
    <property type="match status" value="1"/>
</dbReference>
<feature type="domain" description="HAMP" evidence="12">
    <location>
        <begin position="222"/>
        <end position="276"/>
    </location>
</feature>
<reference evidence="13 14" key="1">
    <citation type="submission" date="2014-09" db="EMBL/GenBank/DDBJ databases">
        <title>Vibrio maritimus JCM 19235. (C45) whole genome shotgun sequence.</title>
        <authorList>
            <person name="Sawabe T."/>
            <person name="Meirelles P."/>
            <person name="Nakanishi M."/>
            <person name="Sayaka M."/>
            <person name="Hattori M."/>
            <person name="Ohkuma M."/>
        </authorList>
    </citation>
    <scope>NUCLEOTIDE SEQUENCE [LARGE SCALE GENOMIC DNA]</scope>
    <source>
        <strain evidence="14">JCM19235</strain>
    </source>
</reference>
<keyword evidence="6 8" id="KW-0807">Transducer</keyword>
<keyword evidence="4 10" id="KW-1133">Transmembrane helix</keyword>
<organism evidence="13 14">
    <name type="scientific">Vibrio maritimus</name>
    <dbReference type="NCBI Taxonomy" id="990268"/>
    <lineage>
        <taxon>Bacteria</taxon>
        <taxon>Pseudomonadati</taxon>
        <taxon>Pseudomonadota</taxon>
        <taxon>Gammaproteobacteria</taxon>
        <taxon>Vibrionales</taxon>
        <taxon>Vibrionaceae</taxon>
        <taxon>Vibrio</taxon>
    </lineage>
</organism>
<dbReference type="InterPro" id="IPR003660">
    <property type="entry name" value="HAMP_dom"/>
</dbReference>
<dbReference type="STRING" id="990268.JCM19235_3391"/>
<dbReference type="Pfam" id="PF00015">
    <property type="entry name" value="MCPsignal"/>
    <property type="match status" value="1"/>
</dbReference>
<feature type="transmembrane region" description="Helical" evidence="10">
    <location>
        <begin position="199"/>
        <end position="220"/>
    </location>
</feature>
<dbReference type="Proteomes" id="UP000029228">
    <property type="component" value="Unassembled WGS sequence"/>
</dbReference>
<dbReference type="SMART" id="SM00304">
    <property type="entry name" value="HAMP"/>
    <property type="match status" value="1"/>
</dbReference>
<dbReference type="GO" id="GO:0004888">
    <property type="term" value="F:transmembrane signaling receptor activity"/>
    <property type="evidence" value="ECO:0007669"/>
    <property type="project" value="InterPro"/>
</dbReference>
<dbReference type="GO" id="GO:0006935">
    <property type="term" value="P:chemotaxis"/>
    <property type="evidence" value="ECO:0007669"/>
    <property type="project" value="InterPro"/>
</dbReference>
<dbReference type="Pfam" id="PF00672">
    <property type="entry name" value="HAMP"/>
    <property type="match status" value="1"/>
</dbReference>
<dbReference type="AlphaFoldDB" id="A0A090S1L9"/>
<evidence type="ECO:0000313" key="13">
    <source>
        <dbReference type="EMBL" id="GAL20389.1"/>
    </source>
</evidence>
<evidence type="ECO:0000256" key="2">
    <source>
        <dbReference type="ARBA" id="ARBA00022475"/>
    </source>
</evidence>
<evidence type="ECO:0000256" key="10">
    <source>
        <dbReference type="SAM" id="Phobius"/>
    </source>
</evidence>
<keyword evidence="2" id="KW-1003">Cell membrane</keyword>
<keyword evidence="14" id="KW-1185">Reference proteome</keyword>
<evidence type="ECO:0000256" key="9">
    <source>
        <dbReference type="SAM" id="MobiDB-lite"/>
    </source>
</evidence>
<evidence type="ECO:0000259" key="11">
    <source>
        <dbReference type="PROSITE" id="PS50111"/>
    </source>
</evidence>
<dbReference type="Gene3D" id="1.10.287.950">
    <property type="entry name" value="Methyl-accepting chemotaxis protein"/>
    <property type="match status" value="1"/>
</dbReference>
<evidence type="ECO:0000256" key="5">
    <source>
        <dbReference type="ARBA" id="ARBA00023136"/>
    </source>
</evidence>
<dbReference type="PROSITE" id="PS50885">
    <property type="entry name" value="HAMP"/>
    <property type="match status" value="1"/>
</dbReference>
<evidence type="ECO:0000256" key="7">
    <source>
        <dbReference type="ARBA" id="ARBA00029447"/>
    </source>
</evidence>
<dbReference type="CDD" id="cd06225">
    <property type="entry name" value="HAMP"/>
    <property type="match status" value="1"/>
</dbReference>
<feature type="region of interest" description="Disordered" evidence="9">
    <location>
        <begin position="321"/>
        <end position="342"/>
    </location>
</feature>
<dbReference type="SMART" id="SM00283">
    <property type="entry name" value="MA"/>
    <property type="match status" value="1"/>
</dbReference>
<evidence type="ECO:0000256" key="1">
    <source>
        <dbReference type="ARBA" id="ARBA00004651"/>
    </source>
</evidence>
<keyword evidence="5 10" id="KW-0472">Membrane</keyword>
<sequence>MNLSIRKRLYVLTIVPLLLVTIGILGITYSKVSALNQQQFDDTRQNLLSNKQLELKNYVELAQTSVLRLAKEGASLEEGLEVLRHLKFDGNGYIFGYNSKGDRLLMGTSTKDIGNNYYSAQDSKGNYFIQDLIRNAKSGQYTTYYFPKPGQTMAEPKLSLSMYIPEWDLMIGTGFYIDDIDQTISKMEQEATSALQSKIFTIFILSGLTLAFVFVLATFINRSIMKPLEKFDSSLQSFAKGDADLTARMEEFDAPEFKRLGRNFNAFVSSLQEIIANVSSTSHAVVEETKEMKSRAAQVDSLASSQREETEQVATAMTEMTTTSSEISSNATSAAASAQEADTNARDAQLTVNTAASSVRELAEEVLQASNVISRLEGDVKNISTSLAVIQDIAEQTNLLALNAAIEAARAGEQGRGFAVVADEVRQLASRTQQSTGEINQMIEQLKGASDEAVKAMDSSRTRGEATVQQANDAAAAIEEIQRAIANIHDMNALIATATEEQAIVGKDIAQRIVVISDQSAESASLAAKNRDGSTNLNGRASQLEQLVSRFTVS</sequence>
<gene>
    <name evidence="13" type="ORF">JCM19235_3391</name>
</gene>
<comment type="subcellular location">
    <subcellularLocation>
        <location evidence="1">Cell membrane</location>
        <topology evidence="1">Multi-pass membrane protein</topology>
    </subcellularLocation>
</comment>
<comment type="similarity">
    <text evidence="7">Belongs to the methyl-accepting chemotaxis (MCP) protein family.</text>
</comment>
<evidence type="ECO:0000256" key="4">
    <source>
        <dbReference type="ARBA" id="ARBA00022989"/>
    </source>
</evidence>
<dbReference type="GO" id="GO:0005886">
    <property type="term" value="C:plasma membrane"/>
    <property type="evidence" value="ECO:0007669"/>
    <property type="project" value="UniProtKB-SubCell"/>
</dbReference>
<dbReference type="PRINTS" id="PR00260">
    <property type="entry name" value="CHEMTRNSDUCR"/>
</dbReference>
<dbReference type="Gene3D" id="3.30.450.20">
    <property type="entry name" value="PAS domain"/>
    <property type="match status" value="1"/>
</dbReference>
<dbReference type="EMBL" id="BBMR01000006">
    <property type="protein sequence ID" value="GAL20389.1"/>
    <property type="molecule type" value="Genomic_DNA"/>
</dbReference>
<dbReference type="InterPro" id="IPR033480">
    <property type="entry name" value="sCache_2"/>
</dbReference>
<dbReference type="OrthoDB" id="2489132at2"/>
<dbReference type="PANTHER" id="PTHR32089:SF119">
    <property type="entry name" value="METHYL-ACCEPTING CHEMOTAXIS PROTEIN CTPL"/>
    <property type="match status" value="1"/>
</dbReference>
<evidence type="ECO:0000256" key="3">
    <source>
        <dbReference type="ARBA" id="ARBA00022692"/>
    </source>
</evidence>
<dbReference type="GO" id="GO:0007165">
    <property type="term" value="P:signal transduction"/>
    <property type="evidence" value="ECO:0007669"/>
    <property type="project" value="UniProtKB-KW"/>
</dbReference>
<name>A0A090S1L9_9VIBR</name>
<dbReference type="PROSITE" id="PS50111">
    <property type="entry name" value="CHEMOTAXIS_TRANSDUC_2"/>
    <property type="match status" value="1"/>
</dbReference>
<comment type="caution">
    <text evidence="13">The sequence shown here is derived from an EMBL/GenBank/DDBJ whole genome shotgun (WGS) entry which is preliminary data.</text>
</comment>
<dbReference type="InterPro" id="IPR004089">
    <property type="entry name" value="MCPsignal_dom"/>
</dbReference>
<proteinExistence type="inferred from homology"/>
<evidence type="ECO:0000256" key="6">
    <source>
        <dbReference type="ARBA" id="ARBA00023224"/>
    </source>
</evidence>
<protein>
    <submittedName>
        <fullName evidence="13">Methyl-accepting chemotaxis protein</fullName>
    </submittedName>
</protein>
<dbReference type="FunFam" id="1.10.287.950:FF:000001">
    <property type="entry name" value="Methyl-accepting chemotaxis sensory transducer"/>
    <property type="match status" value="1"/>
</dbReference>
<dbReference type="Pfam" id="PF17200">
    <property type="entry name" value="sCache_2"/>
    <property type="match status" value="1"/>
</dbReference>
<accession>A0A090S1L9</accession>
<feature type="transmembrane region" description="Helical" evidence="10">
    <location>
        <begin position="9"/>
        <end position="29"/>
    </location>
</feature>
<feature type="domain" description="Methyl-accepting transducer" evidence="11">
    <location>
        <begin position="281"/>
        <end position="517"/>
    </location>
</feature>